<organism evidence="1 2">
    <name type="scientific">Alligator mississippiensis</name>
    <name type="common">American alligator</name>
    <dbReference type="NCBI Taxonomy" id="8496"/>
    <lineage>
        <taxon>Eukaryota</taxon>
        <taxon>Metazoa</taxon>
        <taxon>Chordata</taxon>
        <taxon>Craniata</taxon>
        <taxon>Vertebrata</taxon>
        <taxon>Euteleostomi</taxon>
        <taxon>Archelosauria</taxon>
        <taxon>Archosauria</taxon>
        <taxon>Crocodylia</taxon>
        <taxon>Alligatoridae</taxon>
        <taxon>Alligatorinae</taxon>
        <taxon>Alligator</taxon>
    </lineage>
</organism>
<dbReference type="EMBL" id="AKHW03002623">
    <property type="protein sequence ID" value="KYO37663.1"/>
    <property type="molecule type" value="Genomic_DNA"/>
</dbReference>
<protein>
    <submittedName>
        <fullName evidence="1">Uncharacterized protein</fullName>
    </submittedName>
</protein>
<reference evidence="1 2" key="1">
    <citation type="journal article" date="2012" name="Genome Biol.">
        <title>Sequencing three crocodilian genomes to illuminate the evolution of archosaurs and amniotes.</title>
        <authorList>
            <person name="St John J.A."/>
            <person name="Braun E.L."/>
            <person name="Isberg S.R."/>
            <person name="Miles L.G."/>
            <person name="Chong A.Y."/>
            <person name="Gongora J."/>
            <person name="Dalzell P."/>
            <person name="Moran C."/>
            <person name="Bed'hom B."/>
            <person name="Abzhanov A."/>
            <person name="Burgess S.C."/>
            <person name="Cooksey A.M."/>
            <person name="Castoe T.A."/>
            <person name="Crawford N.G."/>
            <person name="Densmore L.D."/>
            <person name="Drew J.C."/>
            <person name="Edwards S.V."/>
            <person name="Faircloth B.C."/>
            <person name="Fujita M.K."/>
            <person name="Greenwold M.J."/>
            <person name="Hoffmann F.G."/>
            <person name="Howard J.M."/>
            <person name="Iguchi T."/>
            <person name="Janes D.E."/>
            <person name="Khan S.Y."/>
            <person name="Kohno S."/>
            <person name="de Koning A.J."/>
            <person name="Lance S.L."/>
            <person name="McCarthy F.M."/>
            <person name="McCormack J.E."/>
            <person name="Merchant M.E."/>
            <person name="Peterson D.G."/>
            <person name="Pollock D.D."/>
            <person name="Pourmand N."/>
            <person name="Raney B.J."/>
            <person name="Roessler K.A."/>
            <person name="Sanford J.R."/>
            <person name="Sawyer R.H."/>
            <person name="Schmidt C.J."/>
            <person name="Triplett E.W."/>
            <person name="Tuberville T.D."/>
            <person name="Venegas-Anaya M."/>
            <person name="Howard J.T."/>
            <person name="Jarvis E.D."/>
            <person name="Guillette L.J.Jr."/>
            <person name="Glenn T.C."/>
            <person name="Green R.E."/>
            <person name="Ray D.A."/>
        </authorList>
    </citation>
    <scope>NUCLEOTIDE SEQUENCE [LARGE SCALE GENOMIC DNA]</scope>
    <source>
        <strain evidence="1">KSC_2009_1</strain>
    </source>
</reference>
<gene>
    <name evidence="1" type="ORF">Y1Q_0004766</name>
</gene>
<sequence length="109" mass="12331">MTEMNSSTAYLDPLPTHQAEWIGEQLAEWNPHLERSLTSLHLVVYIGRVPQVNMCTYYGTVSYNGMGGKLELTRNLCFCLGGYLQTHYMFLPPAAKEDITTSINAFLRV</sequence>
<comment type="caution">
    <text evidence="1">The sequence shown here is derived from an EMBL/GenBank/DDBJ whole genome shotgun (WGS) entry which is preliminary data.</text>
</comment>
<accession>A0A151NLJ1</accession>
<proteinExistence type="predicted"/>
<evidence type="ECO:0000313" key="2">
    <source>
        <dbReference type="Proteomes" id="UP000050525"/>
    </source>
</evidence>
<name>A0A151NLJ1_ALLMI</name>
<dbReference type="Proteomes" id="UP000050525">
    <property type="component" value="Unassembled WGS sequence"/>
</dbReference>
<keyword evidence="2" id="KW-1185">Reference proteome</keyword>
<evidence type="ECO:0000313" key="1">
    <source>
        <dbReference type="EMBL" id="KYO37663.1"/>
    </source>
</evidence>
<dbReference type="AlphaFoldDB" id="A0A151NLJ1"/>